<gene>
    <name evidence="1" type="primary">yaaA</name>
    <name evidence="1" type="ORF">GCM10009655_20590</name>
</gene>
<dbReference type="RefSeq" id="WP_343925569.1">
    <property type="nucleotide sequence ID" value="NZ_BAAAKW010000033.1"/>
</dbReference>
<evidence type="ECO:0000313" key="1">
    <source>
        <dbReference type="EMBL" id="GAA1220907.1"/>
    </source>
</evidence>
<accession>A0ABN1VRS0</accession>
<organism evidence="1 2">
    <name type="scientific">Rhodoglobus aureus</name>
    <dbReference type="NCBI Taxonomy" id="191497"/>
    <lineage>
        <taxon>Bacteria</taxon>
        <taxon>Bacillati</taxon>
        <taxon>Actinomycetota</taxon>
        <taxon>Actinomycetes</taxon>
        <taxon>Micrococcales</taxon>
        <taxon>Microbacteriaceae</taxon>
        <taxon>Rhodoglobus</taxon>
    </lineage>
</organism>
<comment type="caution">
    <text evidence="1">The sequence shown here is derived from an EMBL/GenBank/DDBJ whole genome shotgun (WGS) entry which is preliminary data.</text>
</comment>
<sequence>MIVLLPPSETKRDGGVRGSTLDWSQLSFPELTERRQSVAVRLTELTGDSDAARRALGLSVKQQFEVERNRSFKTAPVMPALERYTGVLFDGLDAGSMTPSERSFAHETVVVHSALFGPVGAGDPIPAYRLSHNTRLPGLTLKSHWRRSVTEALRAVEGLQLDLRSEAYAQLGAASPNSVYLRIVTEGPEGKRVALSHFNKKSKGVFSRALISSGINHSTVESLIAWSRGAGFQLEHGATGELDLVVPHVGV</sequence>
<name>A0ABN1VRS0_9MICO</name>
<dbReference type="EMBL" id="BAAAKW010000033">
    <property type="protein sequence ID" value="GAA1220907.1"/>
    <property type="molecule type" value="Genomic_DNA"/>
</dbReference>
<dbReference type="Proteomes" id="UP001500943">
    <property type="component" value="Unassembled WGS sequence"/>
</dbReference>
<reference evidence="1 2" key="1">
    <citation type="journal article" date="2019" name="Int. J. Syst. Evol. Microbiol.">
        <title>The Global Catalogue of Microorganisms (GCM) 10K type strain sequencing project: providing services to taxonomists for standard genome sequencing and annotation.</title>
        <authorList>
            <consortium name="The Broad Institute Genomics Platform"/>
            <consortium name="The Broad Institute Genome Sequencing Center for Infectious Disease"/>
            <person name="Wu L."/>
            <person name="Ma J."/>
        </authorList>
    </citation>
    <scope>NUCLEOTIDE SEQUENCE [LARGE SCALE GENOMIC DNA]</scope>
    <source>
        <strain evidence="1 2">JCM 12762</strain>
    </source>
</reference>
<dbReference type="Pfam" id="PF03883">
    <property type="entry name" value="H2O2_YaaD"/>
    <property type="match status" value="1"/>
</dbReference>
<evidence type="ECO:0000313" key="2">
    <source>
        <dbReference type="Proteomes" id="UP001500943"/>
    </source>
</evidence>
<keyword evidence="2" id="KW-1185">Reference proteome</keyword>
<dbReference type="PANTHER" id="PTHR30283">
    <property type="entry name" value="PEROXIDE STRESS RESPONSE PROTEIN YAAA"/>
    <property type="match status" value="1"/>
</dbReference>
<dbReference type="InterPro" id="IPR005583">
    <property type="entry name" value="YaaA"/>
</dbReference>
<proteinExistence type="predicted"/>
<dbReference type="PANTHER" id="PTHR30283:SF4">
    <property type="entry name" value="PEROXIDE STRESS RESISTANCE PROTEIN YAAA"/>
    <property type="match status" value="1"/>
</dbReference>
<protein>
    <submittedName>
        <fullName evidence="1">Peroxide stress protein YaaA</fullName>
    </submittedName>
</protein>